<accession>A0AAE0BB20</accession>
<proteinExistence type="predicted"/>
<evidence type="ECO:0000313" key="1">
    <source>
        <dbReference type="EMBL" id="KAK3233306.1"/>
    </source>
</evidence>
<evidence type="ECO:0008006" key="3">
    <source>
        <dbReference type="Google" id="ProtNLM"/>
    </source>
</evidence>
<name>A0AAE0BB20_9CHLO</name>
<reference evidence="1 2" key="1">
    <citation type="journal article" date="2015" name="Genome Biol. Evol.">
        <title>Comparative Genomics of a Bacterivorous Green Alga Reveals Evolutionary Causalities and Consequences of Phago-Mixotrophic Mode of Nutrition.</title>
        <authorList>
            <person name="Burns J.A."/>
            <person name="Paasch A."/>
            <person name="Narechania A."/>
            <person name="Kim E."/>
        </authorList>
    </citation>
    <scope>NUCLEOTIDE SEQUENCE [LARGE SCALE GENOMIC DNA]</scope>
    <source>
        <strain evidence="1 2">PLY_AMNH</strain>
    </source>
</reference>
<keyword evidence="2" id="KW-1185">Reference proteome</keyword>
<evidence type="ECO:0000313" key="2">
    <source>
        <dbReference type="Proteomes" id="UP001190700"/>
    </source>
</evidence>
<comment type="caution">
    <text evidence="1">The sequence shown here is derived from an EMBL/GenBank/DDBJ whole genome shotgun (WGS) entry which is preliminary data.</text>
</comment>
<dbReference type="InterPro" id="IPR045282">
    <property type="entry name" value="At4g08330-like"/>
</dbReference>
<sequence length="96" mass="11142">MEYSCSRCSCPLFHQDHEYYAHESAEDRLSFYTIEGDRVCIREELFPFFESVNSWGITRAKVSCAQCKSVLGYVYPDGPLVERVNGVSWEVTRGRF</sequence>
<dbReference type="EMBL" id="LGRX02035755">
    <property type="protein sequence ID" value="KAK3233306.1"/>
    <property type="molecule type" value="Genomic_DNA"/>
</dbReference>
<dbReference type="SUPFAM" id="SSF51316">
    <property type="entry name" value="Mss4-like"/>
    <property type="match status" value="1"/>
</dbReference>
<protein>
    <recommendedName>
        <fullName evidence="3">Protein yippee-like</fullName>
    </recommendedName>
</protein>
<gene>
    <name evidence="1" type="ORF">CYMTET_56388</name>
</gene>
<organism evidence="1 2">
    <name type="scientific">Cymbomonas tetramitiformis</name>
    <dbReference type="NCBI Taxonomy" id="36881"/>
    <lineage>
        <taxon>Eukaryota</taxon>
        <taxon>Viridiplantae</taxon>
        <taxon>Chlorophyta</taxon>
        <taxon>Pyramimonadophyceae</taxon>
        <taxon>Pyramimonadales</taxon>
        <taxon>Pyramimonadaceae</taxon>
        <taxon>Cymbomonas</taxon>
    </lineage>
</organism>
<dbReference type="Proteomes" id="UP001190700">
    <property type="component" value="Unassembled WGS sequence"/>
</dbReference>
<dbReference type="Pfam" id="PF24046">
    <property type="entry name" value="At4g08330"/>
    <property type="match status" value="1"/>
</dbReference>
<dbReference type="InterPro" id="IPR011057">
    <property type="entry name" value="Mss4-like_sf"/>
</dbReference>
<dbReference type="AlphaFoldDB" id="A0AAE0BB20"/>
<dbReference type="Gene3D" id="2.170.150.20">
    <property type="entry name" value="Peptide methionine sulfoxide reductase"/>
    <property type="match status" value="1"/>
</dbReference>